<evidence type="ECO:0000313" key="1">
    <source>
        <dbReference type="EMBL" id="WFD09721.1"/>
    </source>
</evidence>
<organism evidence="1 2">
    <name type="scientific">Tepidibacter hydrothermalis</name>
    <dbReference type="NCBI Taxonomy" id="3036126"/>
    <lineage>
        <taxon>Bacteria</taxon>
        <taxon>Bacillati</taxon>
        <taxon>Bacillota</taxon>
        <taxon>Clostridia</taxon>
        <taxon>Peptostreptococcales</taxon>
        <taxon>Peptostreptococcaceae</taxon>
        <taxon>Tepidibacter</taxon>
    </lineage>
</organism>
<dbReference type="InterPro" id="IPR043737">
    <property type="entry name" value="DUF5682"/>
</dbReference>
<name>A0ABY8EA95_9FIRM</name>
<sequence>MERLLFSEEMDKINKLYEDAFDLEKNIVYFPVRHHSPACSFHLKKVIEEYKPEIILIEGPNNANHLIPSLVHEDSKTPLSIYYTYSDSKELLGEKDDKYMCYYPFLDYSPEFVALKTASKKNILVKFIDLSYEQILINSDKGEGVREKFEKKNYNDDYIFDRSKFIKEICKKQNCRNFNELWEKLYEIDGINISTQTFIKNILAYCYLSRLDLSEEMLEQDGCIAREKYMNMQIEKYSEKHNKVLVITGGIHTLGLINLRGKDIKTRIKRVIKDDTNAYAMAYSFKECDQLNGYASGMPYTAFYNKVWENICENKELPYEDAVMDFIAKCGRELRENGEGISTADSIEALNMAKGLASLRDKLQCGAYELLDGVRSSFIKGEISVSNSAPIDSLNKLMTGDKIGELSSTADIPPIVLDFRNKCKQLRIKIDTSCKQSKTLDIYKTKSHRQVSKLFHMMNFLETEFCIRTKGPDFTIGRNTNLIRETWEYKWDPSVETKLIEHSVYGGSLKEAVREIIVKKMKDIESHSGQASELMINAAVMGLEDLVDKILLQMELIIQNDGEFYSLTQACNKLHFLYKEKYLMDILNTEKIEILIKKVYEKSASLISELYNISKDDENYMIQKLKELYNISMDNSLSLNDDIYTEQLRVLINRKDCNTALEGAGVGILIGLNELDIEEGIKRSKSYLYSSGEKLFESARYLKGIFSTARDLIMCSDGLINGIDHMLREIEYEDFIKIIPEMRLAFSFFIPSEIDEIGNNVGKLYNKSSYEVLDKEPVSEEDIILAKKLDEMAVEQLNQFGIL</sequence>
<dbReference type="Pfam" id="PF18934">
    <property type="entry name" value="DUF5682"/>
    <property type="match status" value="1"/>
</dbReference>
<evidence type="ECO:0000313" key="2">
    <source>
        <dbReference type="Proteomes" id="UP001222800"/>
    </source>
</evidence>
<accession>A0ABY8EA95</accession>
<proteinExistence type="predicted"/>
<dbReference type="Proteomes" id="UP001222800">
    <property type="component" value="Chromosome"/>
</dbReference>
<reference evidence="1 2" key="1">
    <citation type="submission" date="2023-03" db="EMBL/GenBank/DDBJ databases">
        <title>Complete genome sequence of Tepidibacter sp. SWIR-1, isolated from a deep-sea hydrothermal vent.</title>
        <authorList>
            <person name="Li X."/>
        </authorList>
    </citation>
    <scope>NUCLEOTIDE SEQUENCE [LARGE SCALE GENOMIC DNA]</scope>
    <source>
        <strain evidence="1 2">SWIR-1</strain>
    </source>
</reference>
<keyword evidence="2" id="KW-1185">Reference proteome</keyword>
<gene>
    <name evidence="1" type="ORF">P4S50_15185</name>
</gene>
<protein>
    <submittedName>
        <fullName evidence="1">DUF5682 family protein</fullName>
    </submittedName>
</protein>
<dbReference type="RefSeq" id="WP_277731660.1">
    <property type="nucleotide sequence ID" value="NZ_CP120733.1"/>
</dbReference>
<dbReference type="EMBL" id="CP120733">
    <property type="protein sequence ID" value="WFD09721.1"/>
    <property type="molecule type" value="Genomic_DNA"/>
</dbReference>